<dbReference type="NCBIfam" id="TIGR01785">
    <property type="entry name" value="TonB-hemin"/>
    <property type="match status" value="1"/>
</dbReference>
<dbReference type="PROSITE" id="PS52016">
    <property type="entry name" value="TONB_DEPENDENT_REC_3"/>
    <property type="match status" value="1"/>
</dbReference>
<dbReference type="InterPro" id="IPR012910">
    <property type="entry name" value="Plug_dom"/>
</dbReference>
<dbReference type="InterPro" id="IPR010917">
    <property type="entry name" value="TonB_rcpt_CS"/>
</dbReference>
<dbReference type="CDD" id="cd01347">
    <property type="entry name" value="ligand_gated_channel"/>
    <property type="match status" value="1"/>
</dbReference>
<comment type="similarity">
    <text evidence="2 10 12">Belongs to the TonB-dependent receptor family.</text>
</comment>
<evidence type="ECO:0000256" key="7">
    <source>
        <dbReference type="ARBA" id="ARBA00023077"/>
    </source>
</evidence>
<keyword evidence="7 12" id="KW-0798">TonB box</keyword>
<evidence type="ECO:0000256" key="3">
    <source>
        <dbReference type="ARBA" id="ARBA00022448"/>
    </source>
</evidence>
<evidence type="ECO:0000256" key="4">
    <source>
        <dbReference type="ARBA" id="ARBA00022452"/>
    </source>
</evidence>
<evidence type="ECO:0000256" key="5">
    <source>
        <dbReference type="ARBA" id="ARBA00022692"/>
    </source>
</evidence>
<evidence type="ECO:0000259" key="13">
    <source>
        <dbReference type="Pfam" id="PF00593"/>
    </source>
</evidence>
<gene>
    <name evidence="15" type="ORF">D9R08_16525</name>
</gene>
<evidence type="ECO:0000256" key="10">
    <source>
        <dbReference type="PROSITE-ProRule" id="PRU01360"/>
    </source>
</evidence>
<evidence type="ECO:0000256" key="8">
    <source>
        <dbReference type="ARBA" id="ARBA00023136"/>
    </source>
</evidence>
<dbReference type="AlphaFoldDB" id="A0A3L9Y4M5"/>
<keyword evidence="4 10" id="KW-1134">Transmembrane beta strand</keyword>
<dbReference type="Gene3D" id="2.170.130.10">
    <property type="entry name" value="TonB-dependent receptor, plug domain"/>
    <property type="match status" value="1"/>
</dbReference>
<accession>A0A3L9Y4M5</accession>
<evidence type="ECO:0000256" key="2">
    <source>
        <dbReference type="ARBA" id="ARBA00009810"/>
    </source>
</evidence>
<evidence type="ECO:0000256" key="11">
    <source>
        <dbReference type="PROSITE-ProRule" id="PRU10144"/>
    </source>
</evidence>
<dbReference type="Proteomes" id="UP000281343">
    <property type="component" value="Unassembled WGS sequence"/>
</dbReference>
<evidence type="ECO:0000313" key="16">
    <source>
        <dbReference type="Proteomes" id="UP000281343"/>
    </source>
</evidence>
<evidence type="ECO:0000313" key="15">
    <source>
        <dbReference type="EMBL" id="RMA41086.1"/>
    </source>
</evidence>
<evidence type="ECO:0000259" key="14">
    <source>
        <dbReference type="Pfam" id="PF07715"/>
    </source>
</evidence>
<dbReference type="GO" id="GO:0044718">
    <property type="term" value="P:siderophore transmembrane transport"/>
    <property type="evidence" value="ECO:0007669"/>
    <property type="project" value="TreeGrafter"/>
</dbReference>
<dbReference type="InterPro" id="IPR011276">
    <property type="entry name" value="TonB_haem/Hb_rcpt"/>
</dbReference>
<dbReference type="PROSITE" id="PS01156">
    <property type="entry name" value="TONB_DEPENDENT_REC_2"/>
    <property type="match status" value="1"/>
</dbReference>
<keyword evidence="6" id="KW-0732">Signal</keyword>
<keyword evidence="16" id="KW-1185">Reference proteome</keyword>
<feature type="short sequence motif" description="TonB C-terminal box" evidence="11">
    <location>
        <begin position="662"/>
        <end position="679"/>
    </location>
</feature>
<evidence type="ECO:0000256" key="12">
    <source>
        <dbReference type="RuleBase" id="RU003357"/>
    </source>
</evidence>
<sequence>MAGPATGTVNTWGNMMHRSILTMTTALLATGITWQARAQDDGFTLDPILLNSAFRDERALLDTPVSVSVVEGETLENRQAGDFQELIGDVPGLSIDGGPRGISQEPNIRGFRDEQIVLRFDGGRFNFGQAHRGRFFVDPDLVQRVEVIRGGGSTLFGSGALGGVISVETRDVSDLLAPGRTMGGRLSLGYSSNGDAVNASSTVFADWGAWDAMLFLGARQLGENMESGGGAEIPFSEIDLVNGLIKVGFEPSADSRIELSFSAFEDEGLTPANSSGNPDPGRGNPIVEREASVRSFRLSWDYAPSGSDAVDLSVLIYGEQLDITENRVDVSRLDETRYDTIGLEVTNRSRLDFGVPIDLVYGFEMFRDTQEGLRDGAPRGAFPNAEATTIGIFTEATMELSPQFDLIAGLRFDQYERDPDDPSLAEVSETFFSPRIGFSYRPVEDWQIYGNLARAFRAPSLSELYSSGLHFPGRPNNFFVPNPDLKPEESTQVELGARFERGGVWQSNDRLSFAANVYFADVENYIEQIVDIAGGTTSSGNVDAQLWGFEAEAEYDAETWFLGAGIGIARGEGDDGDWLGSIPQDRLTLHGGFRPNDAWELGTRATFAAEQDRVPTTGSVGPSYEVLDLYATFAPDRGPLANGTFRIGVDNLFDETYQIYPNGLSQPGRTLEISATFTF</sequence>
<organism evidence="15 16">
    <name type="scientific">Rhodophyticola porphyridii</name>
    <dbReference type="NCBI Taxonomy" id="1852017"/>
    <lineage>
        <taxon>Bacteria</taxon>
        <taxon>Pseudomonadati</taxon>
        <taxon>Pseudomonadota</taxon>
        <taxon>Alphaproteobacteria</taxon>
        <taxon>Rhodobacterales</taxon>
        <taxon>Roseobacteraceae</taxon>
        <taxon>Rhodophyticola</taxon>
    </lineage>
</organism>
<evidence type="ECO:0000256" key="6">
    <source>
        <dbReference type="ARBA" id="ARBA00022729"/>
    </source>
</evidence>
<dbReference type="PANTHER" id="PTHR30069">
    <property type="entry name" value="TONB-DEPENDENT OUTER MEMBRANE RECEPTOR"/>
    <property type="match status" value="1"/>
</dbReference>
<dbReference type="GO" id="GO:0015232">
    <property type="term" value="F:heme transmembrane transporter activity"/>
    <property type="evidence" value="ECO:0007669"/>
    <property type="project" value="InterPro"/>
</dbReference>
<name>A0A3L9Y4M5_9RHOB</name>
<proteinExistence type="inferred from homology"/>
<dbReference type="InterPro" id="IPR039426">
    <property type="entry name" value="TonB-dep_rcpt-like"/>
</dbReference>
<dbReference type="InterPro" id="IPR036942">
    <property type="entry name" value="Beta-barrel_TonB_sf"/>
</dbReference>
<dbReference type="InterPro" id="IPR037066">
    <property type="entry name" value="Plug_dom_sf"/>
</dbReference>
<keyword evidence="9 10" id="KW-0998">Cell outer membrane</keyword>
<protein>
    <submittedName>
        <fullName evidence="15">TonB-dependent hemoglobin/transferrin/lactoferrin family receptor</fullName>
    </submittedName>
</protein>
<dbReference type="PANTHER" id="PTHR30069:SF41">
    <property type="entry name" value="HEME_HEMOPEXIN UTILIZATION PROTEIN C"/>
    <property type="match status" value="1"/>
</dbReference>
<dbReference type="EMBL" id="RCNT01000009">
    <property type="protein sequence ID" value="RMA41086.1"/>
    <property type="molecule type" value="Genomic_DNA"/>
</dbReference>
<keyword evidence="3 10" id="KW-0813">Transport</keyword>
<dbReference type="GO" id="GO:0015344">
    <property type="term" value="F:siderophore uptake transmembrane transporter activity"/>
    <property type="evidence" value="ECO:0007669"/>
    <property type="project" value="TreeGrafter"/>
</dbReference>
<dbReference type="GO" id="GO:0009279">
    <property type="term" value="C:cell outer membrane"/>
    <property type="evidence" value="ECO:0007669"/>
    <property type="project" value="UniProtKB-SubCell"/>
</dbReference>
<dbReference type="Gene3D" id="2.40.170.20">
    <property type="entry name" value="TonB-dependent receptor, beta-barrel domain"/>
    <property type="match status" value="1"/>
</dbReference>
<keyword evidence="5 10" id="KW-0812">Transmembrane</keyword>
<evidence type="ECO:0000256" key="9">
    <source>
        <dbReference type="ARBA" id="ARBA00023237"/>
    </source>
</evidence>
<evidence type="ECO:0000256" key="1">
    <source>
        <dbReference type="ARBA" id="ARBA00004571"/>
    </source>
</evidence>
<dbReference type="Pfam" id="PF00593">
    <property type="entry name" value="TonB_dep_Rec_b-barrel"/>
    <property type="match status" value="1"/>
</dbReference>
<comment type="caution">
    <text evidence="15">The sequence shown here is derived from an EMBL/GenBank/DDBJ whole genome shotgun (WGS) entry which is preliminary data.</text>
</comment>
<keyword evidence="15" id="KW-0675">Receptor</keyword>
<reference evidence="15 16" key="1">
    <citation type="submission" date="2018-10" db="EMBL/GenBank/DDBJ databases">
        <authorList>
            <person name="Jung H.S."/>
            <person name="Jeon C.O."/>
        </authorList>
    </citation>
    <scope>NUCLEOTIDE SEQUENCE [LARGE SCALE GENOMIC DNA]</scope>
    <source>
        <strain evidence="15 16">MA-7-27</strain>
    </source>
</reference>
<comment type="subcellular location">
    <subcellularLocation>
        <location evidence="1 10">Cell outer membrane</location>
        <topology evidence="1 10">Multi-pass membrane protein</topology>
    </subcellularLocation>
</comment>
<dbReference type="SUPFAM" id="SSF56935">
    <property type="entry name" value="Porins"/>
    <property type="match status" value="1"/>
</dbReference>
<dbReference type="Pfam" id="PF07715">
    <property type="entry name" value="Plug"/>
    <property type="match status" value="1"/>
</dbReference>
<dbReference type="InterPro" id="IPR000531">
    <property type="entry name" value="Beta-barrel_TonB"/>
</dbReference>
<dbReference type="InterPro" id="IPR010949">
    <property type="entry name" value="TonB_Hb/transfer/lactofer_rcpt"/>
</dbReference>
<feature type="domain" description="TonB-dependent receptor-like beta-barrel" evidence="13">
    <location>
        <begin position="265"/>
        <end position="652"/>
    </location>
</feature>
<keyword evidence="8 10" id="KW-0472">Membrane</keyword>
<dbReference type="NCBIfam" id="TIGR01786">
    <property type="entry name" value="TonB-hemlactrns"/>
    <property type="match status" value="1"/>
</dbReference>
<feature type="domain" description="TonB-dependent receptor plug" evidence="14">
    <location>
        <begin position="61"/>
        <end position="164"/>
    </location>
</feature>